<keyword evidence="1" id="KW-0479">Metal-binding</keyword>
<dbReference type="PANTHER" id="PTHR47501:SF5">
    <property type="entry name" value="HAT C-TERMINAL DIMERISATION DOMAIN-CONTAINING PROTEIN"/>
    <property type="match status" value="1"/>
</dbReference>
<dbReference type="KEGG" id="caua:113070500"/>
<dbReference type="PROSITE" id="PS50808">
    <property type="entry name" value="ZF_BED"/>
    <property type="match status" value="1"/>
</dbReference>
<dbReference type="Proteomes" id="UP000515129">
    <property type="component" value="Unplaced"/>
</dbReference>
<evidence type="ECO:0000259" key="5">
    <source>
        <dbReference type="PROSITE" id="PS50808"/>
    </source>
</evidence>
<proteinExistence type="predicted"/>
<keyword evidence="3" id="KW-0862">Zinc</keyword>
<protein>
    <submittedName>
        <fullName evidence="7">Uncharacterized protein LOC113070500</fullName>
    </submittedName>
</protein>
<name>A0A6P6MSC2_CARAU</name>
<evidence type="ECO:0000256" key="3">
    <source>
        <dbReference type="ARBA" id="ARBA00022833"/>
    </source>
</evidence>
<dbReference type="GeneID" id="113070500"/>
<keyword evidence="2 4" id="KW-0863">Zinc-finger</keyword>
<dbReference type="AlphaFoldDB" id="A0A6P6MSC2"/>
<gene>
    <name evidence="7" type="primary">LOC113070500</name>
</gene>
<dbReference type="GO" id="GO:0003677">
    <property type="term" value="F:DNA binding"/>
    <property type="evidence" value="ECO:0007669"/>
    <property type="project" value="InterPro"/>
</dbReference>
<evidence type="ECO:0000256" key="4">
    <source>
        <dbReference type="PROSITE-ProRule" id="PRU00027"/>
    </source>
</evidence>
<sequence length="277" mass="31253">MDMEIRDAEFIENSEEIPDDDECPWPHLEELFTYRGRKGDSVQMQCKLCLPSAVISAYKTSASNLKKHIMRKHPSKIDQYNDIVTAAARSQRKTTATPNKLSSSKQAKLPDVMLAAASKRVPQTTVDKLIINFICESVQPFTVVEQPAFKELITTLQPQAKVISRSTVRTRICDAADDMKKTLIAELGKPKFVATTTDYAVINFFMARTEKIRQVGFDSRLARVGHLAFLIDGLSSLHVDSCDDIIISHVSKIKAMLPWGQSETDKAYSKFRYWETC</sequence>
<dbReference type="SUPFAM" id="SSF140996">
    <property type="entry name" value="Hermes dimerisation domain"/>
    <property type="match status" value="1"/>
</dbReference>
<evidence type="ECO:0000256" key="1">
    <source>
        <dbReference type="ARBA" id="ARBA00022723"/>
    </source>
</evidence>
<feature type="domain" description="BED-type" evidence="5">
    <location>
        <begin position="19"/>
        <end position="80"/>
    </location>
</feature>
<evidence type="ECO:0000256" key="2">
    <source>
        <dbReference type="ARBA" id="ARBA00022771"/>
    </source>
</evidence>
<dbReference type="OrthoDB" id="8772022at2759"/>
<accession>A0A6P6MSC2</accession>
<dbReference type="InterPro" id="IPR003656">
    <property type="entry name" value="Znf_BED"/>
</dbReference>
<reference evidence="7" key="1">
    <citation type="submission" date="2025-08" db="UniProtKB">
        <authorList>
            <consortium name="RefSeq"/>
        </authorList>
    </citation>
    <scope>IDENTIFICATION</scope>
    <source>
        <strain evidence="7">Wakin</strain>
        <tissue evidence="7">Muscle</tissue>
    </source>
</reference>
<organism evidence="6 7">
    <name type="scientific">Carassius auratus</name>
    <name type="common">Goldfish</name>
    <dbReference type="NCBI Taxonomy" id="7957"/>
    <lineage>
        <taxon>Eukaryota</taxon>
        <taxon>Metazoa</taxon>
        <taxon>Chordata</taxon>
        <taxon>Craniata</taxon>
        <taxon>Vertebrata</taxon>
        <taxon>Euteleostomi</taxon>
        <taxon>Actinopterygii</taxon>
        <taxon>Neopterygii</taxon>
        <taxon>Teleostei</taxon>
        <taxon>Ostariophysi</taxon>
        <taxon>Cypriniformes</taxon>
        <taxon>Cyprinidae</taxon>
        <taxon>Cyprininae</taxon>
        <taxon>Carassius</taxon>
    </lineage>
</organism>
<dbReference type="RefSeq" id="XP_026099590.1">
    <property type="nucleotide sequence ID" value="XM_026243805.1"/>
</dbReference>
<evidence type="ECO:0000313" key="6">
    <source>
        <dbReference type="Proteomes" id="UP000515129"/>
    </source>
</evidence>
<evidence type="ECO:0000313" key="7">
    <source>
        <dbReference type="RefSeq" id="XP_026099590.1"/>
    </source>
</evidence>
<dbReference type="GO" id="GO:0008270">
    <property type="term" value="F:zinc ion binding"/>
    <property type="evidence" value="ECO:0007669"/>
    <property type="project" value="UniProtKB-KW"/>
</dbReference>
<keyword evidence="6" id="KW-1185">Reference proteome</keyword>
<dbReference type="PANTHER" id="PTHR47501">
    <property type="entry name" value="TRANSPOSASE-RELATED"/>
    <property type="match status" value="1"/>
</dbReference>